<keyword evidence="2" id="KW-1185">Reference proteome</keyword>
<accession>A0ACC2B5D1</accession>
<evidence type="ECO:0000313" key="1">
    <source>
        <dbReference type="EMBL" id="KAJ7525003.1"/>
    </source>
</evidence>
<organism evidence="1 2">
    <name type="scientific">Diphasiastrum complanatum</name>
    <name type="common">Issler's clubmoss</name>
    <name type="synonym">Lycopodium complanatum</name>
    <dbReference type="NCBI Taxonomy" id="34168"/>
    <lineage>
        <taxon>Eukaryota</taxon>
        <taxon>Viridiplantae</taxon>
        <taxon>Streptophyta</taxon>
        <taxon>Embryophyta</taxon>
        <taxon>Tracheophyta</taxon>
        <taxon>Lycopodiopsida</taxon>
        <taxon>Lycopodiales</taxon>
        <taxon>Lycopodiaceae</taxon>
        <taxon>Lycopodioideae</taxon>
        <taxon>Diphasiastrum</taxon>
    </lineage>
</organism>
<dbReference type="EMBL" id="CM055108">
    <property type="protein sequence ID" value="KAJ7525003.1"/>
    <property type="molecule type" value="Genomic_DNA"/>
</dbReference>
<gene>
    <name evidence="1" type="ORF">O6H91_17G031900</name>
</gene>
<protein>
    <submittedName>
        <fullName evidence="1">Uncharacterized protein</fullName>
    </submittedName>
</protein>
<dbReference type="Proteomes" id="UP001162992">
    <property type="component" value="Chromosome 17"/>
</dbReference>
<comment type="caution">
    <text evidence="1">The sequence shown here is derived from an EMBL/GenBank/DDBJ whole genome shotgun (WGS) entry which is preliminary data.</text>
</comment>
<evidence type="ECO:0000313" key="2">
    <source>
        <dbReference type="Proteomes" id="UP001162992"/>
    </source>
</evidence>
<sequence>MNASQICWKNSMNFHGIFEAPCILHHYALTPIPLVKGCVSRSGRRSSGACASIVVPNARARIEVRKVIVGNGSVEEEWGGFKELVSSGFCANSLNSADTVWWVLIGNGFLKRMKSSAAKMWQVLNAAVYQSMLVWVALAIIAAQPSSSHATEALLVPNNGSLLTLKEKQEQLPPLPRKFPPLKEIPLPMYEQITLPNGLRVFLLEDHELGLVGGQLLVRGGSKSEPAEKVGLALMTSVVQRSGGSVAHPADVLDTNLEALAARIESSSNVSYMRVGFRCLSEDLSNVFSLFSEVVQEPLMPEEKLELIRSQLLGAIGRRQDDPAGIVSREFQKLLYGKDSAYARVPEIETVKAIGRNDLLDFYQQLFCPHAGVLGIWGDFDASSVKKLVQEQFGGWRSDSIGTEESFQKLQLLKYLPIPTVEMGLSSSEPFVYTVDIPGLTQGYVRMGELGTTLADPDLFSLDVLNGLLNGFGGLLFDEVRSREGLAYSVSGGWSPAVEHRGTFVAGGETRLESIPNFIQAIKKVLAAVIQDAPDSDRLDQAKAAALNSFVFNFSDSGSQLARVMSYELFGIDQNFLFQYKKGVEEVTRDQILQAAKRHLHPSSQPILVVTDVTKLAPLFSSLDAPVMPLLVK</sequence>
<proteinExistence type="predicted"/>
<reference evidence="2" key="1">
    <citation type="journal article" date="2024" name="Proc. Natl. Acad. Sci. U.S.A.">
        <title>Extraordinary preservation of gene collinearity over three hundred million years revealed in homosporous lycophytes.</title>
        <authorList>
            <person name="Li C."/>
            <person name="Wickell D."/>
            <person name="Kuo L.Y."/>
            <person name="Chen X."/>
            <person name="Nie B."/>
            <person name="Liao X."/>
            <person name="Peng D."/>
            <person name="Ji J."/>
            <person name="Jenkins J."/>
            <person name="Williams M."/>
            <person name="Shu S."/>
            <person name="Plott C."/>
            <person name="Barry K."/>
            <person name="Rajasekar S."/>
            <person name="Grimwood J."/>
            <person name="Han X."/>
            <person name="Sun S."/>
            <person name="Hou Z."/>
            <person name="He W."/>
            <person name="Dai G."/>
            <person name="Sun C."/>
            <person name="Schmutz J."/>
            <person name="Leebens-Mack J.H."/>
            <person name="Li F.W."/>
            <person name="Wang L."/>
        </authorList>
    </citation>
    <scope>NUCLEOTIDE SEQUENCE [LARGE SCALE GENOMIC DNA]</scope>
    <source>
        <strain evidence="2">cv. PW_Plant_1</strain>
    </source>
</reference>
<name>A0ACC2B5D1_DIPCM</name>